<dbReference type="EMBL" id="JAIWYP010000001">
    <property type="protein sequence ID" value="KAH3887043.1"/>
    <property type="molecule type" value="Genomic_DNA"/>
</dbReference>
<feature type="region of interest" description="Disordered" evidence="1">
    <location>
        <begin position="86"/>
        <end position="130"/>
    </location>
</feature>
<proteinExistence type="predicted"/>
<reference evidence="2" key="1">
    <citation type="journal article" date="2019" name="bioRxiv">
        <title>The Genome of the Zebra Mussel, Dreissena polymorpha: A Resource for Invasive Species Research.</title>
        <authorList>
            <person name="McCartney M.A."/>
            <person name="Auch B."/>
            <person name="Kono T."/>
            <person name="Mallez S."/>
            <person name="Zhang Y."/>
            <person name="Obille A."/>
            <person name="Becker A."/>
            <person name="Abrahante J.E."/>
            <person name="Garbe J."/>
            <person name="Badalamenti J.P."/>
            <person name="Herman A."/>
            <person name="Mangelson H."/>
            <person name="Liachko I."/>
            <person name="Sullivan S."/>
            <person name="Sone E.D."/>
            <person name="Koren S."/>
            <person name="Silverstein K.A.T."/>
            <person name="Beckman K.B."/>
            <person name="Gohl D.M."/>
        </authorList>
    </citation>
    <scope>NUCLEOTIDE SEQUENCE</scope>
    <source>
        <strain evidence="2">Duluth1</strain>
        <tissue evidence="2">Whole animal</tissue>
    </source>
</reference>
<feature type="compositionally biased region" description="Polar residues" evidence="1">
    <location>
        <begin position="86"/>
        <end position="96"/>
    </location>
</feature>
<dbReference type="Proteomes" id="UP000828390">
    <property type="component" value="Unassembled WGS sequence"/>
</dbReference>
<keyword evidence="3" id="KW-1185">Reference proteome</keyword>
<feature type="compositionally biased region" description="Basic residues" evidence="1">
    <location>
        <begin position="102"/>
        <end position="130"/>
    </location>
</feature>
<evidence type="ECO:0000256" key="1">
    <source>
        <dbReference type="SAM" id="MobiDB-lite"/>
    </source>
</evidence>
<accession>A0A9D4MZU9</accession>
<protein>
    <submittedName>
        <fullName evidence="2">Uncharacterized protein</fullName>
    </submittedName>
</protein>
<evidence type="ECO:0000313" key="3">
    <source>
        <dbReference type="Proteomes" id="UP000828390"/>
    </source>
</evidence>
<organism evidence="2 3">
    <name type="scientific">Dreissena polymorpha</name>
    <name type="common">Zebra mussel</name>
    <name type="synonym">Mytilus polymorpha</name>
    <dbReference type="NCBI Taxonomy" id="45954"/>
    <lineage>
        <taxon>Eukaryota</taxon>
        <taxon>Metazoa</taxon>
        <taxon>Spiralia</taxon>
        <taxon>Lophotrochozoa</taxon>
        <taxon>Mollusca</taxon>
        <taxon>Bivalvia</taxon>
        <taxon>Autobranchia</taxon>
        <taxon>Heteroconchia</taxon>
        <taxon>Euheterodonta</taxon>
        <taxon>Imparidentia</taxon>
        <taxon>Neoheterodontei</taxon>
        <taxon>Myida</taxon>
        <taxon>Dreissenoidea</taxon>
        <taxon>Dreissenidae</taxon>
        <taxon>Dreissena</taxon>
    </lineage>
</organism>
<name>A0A9D4MZU9_DREPO</name>
<comment type="caution">
    <text evidence="2">The sequence shown here is derived from an EMBL/GenBank/DDBJ whole genome shotgun (WGS) entry which is preliminary data.</text>
</comment>
<evidence type="ECO:0000313" key="2">
    <source>
        <dbReference type="EMBL" id="KAH3887043.1"/>
    </source>
</evidence>
<sequence length="130" mass="14622">MTGTATYTNQLKRKLQKLKKAFISTDNNNKTVHLPGLTTTSVTTDKSTLVSPASAEALYELSSNSNAHAPYRLQTTTVDVVTALPQNSATTETWSLPPQRRYGFRKVSKPHNQKNRRFPPQRHLGYPRRP</sequence>
<dbReference type="AlphaFoldDB" id="A0A9D4MZU9"/>
<reference evidence="2" key="2">
    <citation type="submission" date="2020-11" db="EMBL/GenBank/DDBJ databases">
        <authorList>
            <person name="McCartney M.A."/>
            <person name="Auch B."/>
            <person name="Kono T."/>
            <person name="Mallez S."/>
            <person name="Becker A."/>
            <person name="Gohl D.M."/>
            <person name="Silverstein K.A.T."/>
            <person name="Koren S."/>
            <person name="Bechman K.B."/>
            <person name="Herman A."/>
            <person name="Abrahante J.E."/>
            <person name="Garbe J."/>
        </authorList>
    </citation>
    <scope>NUCLEOTIDE SEQUENCE</scope>
    <source>
        <strain evidence="2">Duluth1</strain>
        <tissue evidence="2">Whole animal</tissue>
    </source>
</reference>
<gene>
    <name evidence="2" type="ORF">DPMN_011056</name>
</gene>